<feature type="region of interest" description="Disordered" evidence="6">
    <location>
        <begin position="95"/>
        <end position="286"/>
    </location>
</feature>
<sequence>MAQAYAVPQESMMKNEQPHRKPSYVMDQQRALHSGCLVTGVRTPPIRRNSKLATLGRIFKPWKWRKKKGEKLKQSSTALERKAVVRQSQDELVQRGLAEMMESDSALACGGSAEDPGTPTKDFSDGEEREEEPLAPLANLSTMEDLGSDEDNPSTVRDSTEDNETVGDHSQNEEDEEEEEEAPSTEPSASALVVTAKDKNGIEEGGGSPGHGDSSTPPPPGLPAKLLTRLGSLEGSHIELGKLPQASLQRSSTLPRQAGRGLETQGSFTLRGQMSNPTGSPHLGLLHSHMPPSCIIEELHRALATKHRQDSFHAKEIRSSPKRRSDGRLSRTCSQEKEPTGETESKKDSDENKENLRLDQYYSDASGLLHDQDSWNDSVISGTLPRRMRKELLAVKLRNRPSKQELEDRNIFPVRSDQERQDIRQQIEMKLAKRLSQRPAVEELESRNILKQRNDQSEQEERREIKQRLNRKLNQRPTVDELRDRKILIRFSDYVEVAKAQDYDRRADKPWTRLSAADKAAIRKELNEFKSNEMEVHASSKHLTRFHRP</sequence>
<dbReference type="AlphaFoldDB" id="A0AAD7W6N3"/>
<name>A0AAD7W6N3_9TELE</name>
<proteinExistence type="inferred from homology"/>
<feature type="compositionally biased region" description="Polar residues" evidence="6">
    <location>
        <begin position="246"/>
        <end position="255"/>
    </location>
</feature>
<organism evidence="7 8">
    <name type="scientific">Aldrovandia affinis</name>
    <dbReference type="NCBI Taxonomy" id="143900"/>
    <lineage>
        <taxon>Eukaryota</taxon>
        <taxon>Metazoa</taxon>
        <taxon>Chordata</taxon>
        <taxon>Craniata</taxon>
        <taxon>Vertebrata</taxon>
        <taxon>Euteleostomi</taxon>
        <taxon>Actinopterygii</taxon>
        <taxon>Neopterygii</taxon>
        <taxon>Teleostei</taxon>
        <taxon>Notacanthiformes</taxon>
        <taxon>Halosauridae</taxon>
        <taxon>Aldrovandia</taxon>
    </lineage>
</organism>
<evidence type="ECO:0000256" key="3">
    <source>
        <dbReference type="ARBA" id="ARBA00023203"/>
    </source>
</evidence>
<dbReference type="GO" id="GO:0003779">
    <property type="term" value="F:actin binding"/>
    <property type="evidence" value="ECO:0007669"/>
    <property type="project" value="UniProtKB-KW"/>
</dbReference>
<comment type="subunit">
    <text evidence="5">Binds PPP1CA and actin.</text>
</comment>
<accession>A0AAD7W6N3</accession>
<gene>
    <name evidence="7" type="ORF">AAFF_G00190490</name>
</gene>
<dbReference type="Gene3D" id="6.10.140.1750">
    <property type="match status" value="1"/>
</dbReference>
<feature type="compositionally biased region" description="Acidic residues" evidence="6">
    <location>
        <begin position="173"/>
        <end position="183"/>
    </location>
</feature>
<feature type="compositionally biased region" description="Basic and acidic residues" evidence="6">
    <location>
        <begin position="440"/>
        <end position="464"/>
    </location>
</feature>
<dbReference type="PANTHER" id="PTHR12751">
    <property type="entry name" value="PHOSPHATASE AND ACTIN REGULATOR PHACTR"/>
    <property type="match status" value="1"/>
</dbReference>
<feature type="compositionally biased region" description="Polar residues" evidence="6">
    <location>
        <begin position="264"/>
        <end position="279"/>
    </location>
</feature>
<feature type="region of interest" description="Disordered" evidence="6">
    <location>
        <begin position="306"/>
        <end position="354"/>
    </location>
</feature>
<evidence type="ECO:0000256" key="2">
    <source>
        <dbReference type="ARBA" id="ARBA00022737"/>
    </source>
</evidence>
<evidence type="ECO:0000313" key="7">
    <source>
        <dbReference type="EMBL" id="KAJ8385333.1"/>
    </source>
</evidence>
<dbReference type="InterPro" id="IPR004018">
    <property type="entry name" value="RPEL_repeat"/>
</dbReference>
<evidence type="ECO:0000313" key="8">
    <source>
        <dbReference type="Proteomes" id="UP001221898"/>
    </source>
</evidence>
<feature type="repeat" description="RPEL" evidence="4">
    <location>
        <begin position="429"/>
        <end position="454"/>
    </location>
</feature>
<feature type="repeat" description="RPEL" evidence="4">
    <location>
        <begin position="391"/>
        <end position="416"/>
    </location>
</feature>
<evidence type="ECO:0000256" key="4">
    <source>
        <dbReference type="PROSITE-ProRule" id="PRU00401"/>
    </source>
</evidence>
<comment type="similarity">
    <text evidence="1 5">Belongs to the phosphatase and actin regulator family.</text>
</comment>
<dbReference type="GO" id="GO:0030036">
    <property type="term" value="P:actin cytoskeleton organization"/>
    <property type="evidence" value="ECO:0007669"/>
    <property type="project" value="TreeGrafter"/>
</dbReference>
<dbReference type="PROSITE" id="PS51073">
    <property type="entry name" value="RPEL"/>
    <property type="match status" value="3"/>
</dbReference>
<dbReference type="Gene3D" id="6.10.140.2130">
    <property type="match status" value="1"/>
</dbReference>
<evidence type="ECO:0000256" key="6">
    <source>
        <dbReference type="SAM" id="MobiDB-lite"/>
    </source>
</evidence>
<feature type="repeat" description="RPEL" evidence="4">
    <location>
        <begin position="467"/>
        <end position="492"/>
    </location>
</feature>
<dbReference type="EMBL" id="JAINUG010000253">
    <property type="protein sequence ID" value="KAJ8385333.1"/>
    <property type="molecule type" value="Genomic_DNA"/>
</dbReference>
<protein>
    <recommendedName>
        <fullName evidence="5">Phosphatase and actin regulator</fullName>
    </recommendedName>
</protein>
<dbReference type="Proteomes" id="UP001221898">
    <property type="component" value="Unassembled WGS sequence"/>
</dbReference>
<comment type="caution">
    <text evidence="7">The sequence shown here is derived from an EMBL/GenBank/DDBJ whole genome shotgun (WGS) entry which is preliminary data.</text>
</comment>
<dbReference type="PANTHER" id="PTHR12751:SF7">
    <property type="entry name" value="PHOSPHATASE AND ACTIN REGULATOR 3"/>
    <property type="match status" value="1"/>
</dbReference>
<dbReference type="GO" id="GO:0004864">
    <property type="term" value="F:protein phosphatase inhibitor activity"/>
    <property type="evidence" value="ECO:0007669"/>
    <property type="project" value="UniProtKB-UniRule"/>
</dbReference>
<dbReference type="Pfam" id="PF02755">
    <property type="entry name" value="RPEL"/>
    <property type="match status" value="2"/>
</dbReference>
<feature type="region of interest" description="Disordered" evidence="6">
    <location>
        <begin position="435"/>
        <end position="464"/>
    </location>
</feature>
<evidence type="ECO:0000256" key="5">
    <source>
        <dbReference type="RuleBase" id="RU301113"/>
    </source>
</evidence>
<dbReference type="SMART" id="SM00707">
    <property type="entry name" value="RPEL"/>
    <property type="match status" value="3"/>
</dbReference>
<reference evidence="7" key="1">
    <citation type="journal article" date="2023" name="Science">
        <title>Genome structures resolve the early diversification of teleost fishes.</title>
        <authorList>
            <person name="Parey E."/>
            <person name="Louis A."/>
            <person name="Montfort J."/>
            <person name="Bouchez O."/>
            <person name="Roques C."/>
            <person name="Iampietro C."/>
            <person name="Lluch J."/>
            <person name="Castinel A."/>
            <person name="Donnadieu C."/>
            <person name="Desvignes T."/>
            <person name="Floi Bucao C."/>
            <person name="Jouanno E."/>
            <person name="Wen M."/>
            <person name="Mejri S."/>
            <person name="Dirks R."/>
            <person name="Jansen H."/>
            <person name="Henkel C."/>
            <person name="Chen W.J."/>
            <person name="Zahm M."/>
            <person name="Cabau C."/>
            <person name="Klopp C."/>
            <person name="Thompson A.W."/>
            <person name="Robinson-Rechavi M."/>
            <person name="Braasch I."/>
            <person name="Lecointre G."/>
            <person name="Bobe J."/>
            <person name="Postlethwait J.H."/>
            <person name="Berthelot C."/>
            <person name="Roest Crollius H."/>
            <person name="Guiguen Y."/>
        </authorList>
    </citation>
    <scope>NUCLEOTIDE SEQUENCE</scope>
    <source>
        <strain evidence="7">NC1722</strain>
    </source>
</reference>
<evidence type="ECO:0000256" key="1">
    <source>
        <dbReference type="ARBA" id="ARBA00009795"/>
    </source>
</evidence>
<keyword evidence="8" id="KW-1185">Reference proteome</keyword>
<keyword evidence="2 5" id="KW-0677">Repeat</keyword>
<keyword evidence="3 5" id="KW-0009">Actin-binding</keyword>